<proteinExistence type="predicted"/>
<name>N4WX79_9BACI</name>
<dbReference type="eggNOG" id="ENOG50303XQ">
    <property type="taxonomic scope" value="Bacteria"/>
</dbReference>
<keyword evidence="3" id="KW-1185">Reference proteome</keyword>
<protein>
    <submittedName>
        <fullName evidence="2">Uncharacterized protein</fullName>
    </submittedName>
</protein>
<dbReference type="RefSeq" id="WP_003465171.1">
    <property type="nucleotide sequence ID" value="NZ_APML01000016.1"/>
</dbReference>
<dbReference type="OrthoDB" id="2973146at2"/>
<keyword evidence="1" id="KW-0175">Coiled coil</keyword>
<sequence>MTIKELEDKINDLKADHMRLSGDMEKLVYVGSNPESTEKELAQLESQISELRQQLADAKKS</sequence>
<evidence type="ECO:0000313" key="2">
    <source>
        <dbReference type="EMBL" id="ENH97681.1"/>
    </source>
</evidence>
<evidence type="ECO:0000256" key="1">
    <source>
        <dbReference type="SAM" id="Coils"/>
    </source>
</evidence>
<accession>N4WX79</accession>
<dbReference type="EMBL" id="APML01000016">
    <property type="protein sequence ID" value="ENH97681.1"/>
    <property type="molecule type" value="Genomic_DNA"/>
</dbReference>
<evidence type="ECO:0000313" key="3">
    <source>
        <dbReference type="Proteomes" id="UP000012283"/>
    </source>
</evidence>
<dbReference type="Proteomes" id="UP000012283">
    <property type="component" value="Unassembled WGS sequence"/>
</dbReference>
<reference evidence="2 3" key="1">
    <citation type="submission" date="2013-03" db="EMBL/GenBank/DDBJ databases">
        <title>Draft genome sequence of Gracibacillus halophilus YIM-C55.5, a moderately halophilic and thermophilic organism from the Xiaochaidamu salt lake.</title>
        <authorList>
            <person name="Sugumar T."/>
            <person name="Polireddy D.R."/>
            <person name="Antony A."/>
            <person name="Madhava Y.R."/>
            <person name="Sivakumar N."/>
        </authorList>
    </citation>
    <scope>NUCLEOTIDE SEQUENCE [LARGE SCALE GENOMIC DNA]</scope>
    <source>
        <strain evidence="2 3">YIM-C55.5</strain>
    </source>
</reference>
<organism evidence="2 3">
    <name type="scientific">Gracilibacillus halophilus YIM-C55.5</name>
    <dbReference type="NCBI Taxonomy" id="1308866"/>
    <lineage>
        <taxon>Bacteria</taxon>
        <taxon>Bacillati</taxon>
        <taxon>Bacillota</taxon>
        <taxon>Bacilli</taxon>
        <taxon>Bacillales</taxon>
        <taxon>Bacillaceae</taxon>
        <taxon>Gracilibacillus</taxon>
    </lineage>
</organism>
<comment type="caution">
    <text evidence="2">The sequence shown here is derived from an EMBL/GenBank/DDBJ whole genome shotgun (WGS) entry which is preliminary data.</text>
</comment>
<dbReference type="PATRIC" id="fig|1308866.3.peg.791"/>
<dbReference type="InterPro" id="IPR048062">
    <property type="entry name" value="SE1832-like"/>
</dbReference>
<feature type="coiled-coil region" evidence="1">
    <location>
        <begin position="3"/>
        <end position="61"/>
    </location>
</feature>
<dbReference type="NCBIfam" id="NF040877">
    <property type="entry name" value="SE1832_fam"/>
    <property type="match status" value="1"/>
</dbReference>
<dbReference type="AlphaFoldDB" id="N4WX79"/>
<gene>
    <name evidence="2" type="ORF">J416_03906</name>
</gene>